<reference evidence="2" key="1">
    <citation type="submission" date="2019-10" db="EMBL/GenBank/DDBJ databases">
        <title>Lacipirellula parvula gen. nov., sp. nov., representing a lineage of planctomycetes widespread in freshwater anoxic habitats, and description of the family Lacipirellulaceae.</title>
        <authorList>
            <person name="Dedysh S.N."/>
            <person name="Kulichevskaya I.S."/>
            <person name="Beletsky A.V."/>
            <person name="Rakitin A.L."/>
            <person name="Mardanov A.V."/>
            <person name="Ivanova A.A."/>
            <person name="Saltykova V.X."/>
            <person name="Rijpstra W.I.C."/>
            <person name="Sinninghe Damste J.S."/>
            <person name="Ravin N.V."/>
        </authorList>
    </citation>
    <scope>NUCLEOTIDE SEQUENCE [LARGE SCALE GENOMIC DNA]</scope>
    <source>
        <strain evidence="2">PX69</strain>
    </source>
</reference>
<organism evidence="1 2">
    <name type="scientific">Lacipirellula parvula</name>
    <dbReference type="NCBI Taxonomy" id="2650471"/>
    <lineage>
        <taxon>Bacteria</taxon>
        <taxon>Pseudomonadati</taxon>
        <taxon>Planctomycetota</taxon>
        <taxon>Planctomycetia</taxon>
        <taxon>Pirellulales</taxon>
        <taxon>Lacipirellulaceae</taxon>
        <taxon>Lacipirellula</taxon>
    </lineage>
</organism>
<protein>
    <submittedName>
        <fullName evidence="1">Uncharacterized protein</fullName>
    </submittedName>
</protein>
<evidence type="ECO:0000313" key="1">
    <source>
        <dbReference type="EMBL" id="BBO36463.1"/>
    </source>
</evidence>
<proteinExistence type="predicted"/>
<name>A0A5K7XNL8_9BACT</name>
<evidence type="ECO:0000313" key="2">
    <source>
        <dbReference type="Proteomes" id="UP000326837"/>
    </source>
</evidence>
<dbReference type="EMBL" id="AP021861">
    <property type="protein sequence ID" value="BBO36463.1"/>
    <property type="molecule type" value="Genomic_DNA"/>
</dbReference>
<accession>A0A5K7XNL8</accession>
<gene>
    <name evidence="1" type="ORF">PLANPX_6075</name>
</gene>
<sequence>MHGTIINTGYLQRLEIVHSTYRGRVSSEQRRYPNGTYVEAEVLSVGARSLDVKLLDETFDSFGELGGETAAVSQ</sequence>
<keyword evidence="2" id="KW-1185">Reference proteome</keyword>
<dbReference type="Proteomes" id="UP000326837">
    <property type="component" value="Chromosome"/>
</dbReference>
<dbReference type="KEGG" id="lpav:PLANPX_6075"/>
<dbReference type="AlphaFoldDB" id="A0A5K7XNL8"/>